<dbReference type="FunFam" id="1.10.12.10:FF:000004">
    <property type="entry name" value="Delta3,5-delta2,4-dienoyl-CoA isomerase"/>
    <property type="match status" value="1"/>
</dbReference>
<dbReference type="Proteomes" id="UP000006671">
    <property type="component" value="Unassembled WGS sequence"/>
</dbReference>
<comment type="similarity">
    <text evidence="2 6">Belongs to the enoyl-CoA hydratase/isomerase family.</text>
</comment>
<organism evidence="8">
    <name type="scientific">Naegleria gruberi</name>
    <name type="common">Amoeba</name>
    <dbReference type="NCBI Taxonomy" id="5762"/>
    <lineage>
        <taxon>Eukaryota</taxon>
        <taxon>Discoba</taxon>
        <taxon>Heterolobosea</taxon>
        <taxon>Tetramitia</taxon>
        <taxon>Eutetramitia</taxon>
        <taxon>Vahlkampfiidae</taxon>
        <taxon>Naegleria</taxon>
    </lineage>
</organism>
<dbReference type="OrthoDB" id="14970at2759"/>
<dbReference type="InterPro" id="IPR045002">
    <property type="entry name" value="Ech1-like"/>
</dbReference>
<dbReference type="InterPro" id="IPR029045">
    <property type="entry name" value="ClpP/crotonase-like_dom_sf"/>
</dbReference>
<proteinExistence type="inferred from homology"/>
<dbReference type="OMA" id="FQEACWA"/>
<dbReference type="GeneID" id="8851799"/>
<dbReference type="PROSITE" id="PS00166">
    <property type="entry name" value="ENOYL_COA_HYDRATASE"/>
    <property type="match status" value="1"/>
</dbReference>
<dbReference type="VEuPathDB" id="AmoebaDB:NAEGRDRAFT_69982"/>
<dbReference type="eggNOG" id="KOG1681">
    <property type="taxonomic scope" value="Eukaryota"/>
</dbReference>
<evidence type="ECO:0000256" key="4">
    <source>
        <dbReference type="ARBA" id="ARBA00023098"/>
    </source>
</evidence>
<dbReference type="KEGG" id="ngr:NAEGRDRAFT_69982"/>
<dbReference type="InterPro" id="IPR001753">
    <property type="entry name" value="Enoyl-CoA_hydra/iso"/>
</dbReference>
<dbReference type="STRING" id="5762.D2VM20"/>
<dbReference type="Gene3D" id="1.10.12.10">
    <property type="entry name" value="Lyase 2-enoyl-coa Hydratase, Chain A, domain 2"/>
    <property type="match status" value="1"/>
</dbReference>
<evidence type="ECO:0000256" key="1">
    <source>
        <dbReference type="ARBA" id="ARBA00005005"/>
    </source>
</evidence>
<dbReference type="InterPro" id="IPR018376">
    <property type="entry name" value="Enoyl-CoA_hyd/isom_CS"/>
</dbReference>
<dbReference type="PANTHER" id="PTHR43149:SF1">
    <property type="entry name" value="DELTA(3,5)-DELTA(2,4)-DIENOYL-COA ISOMERASE, MITOCHONDRIAL"/>
    <property type="match status" value="1"/>
</dbReference>
<gene>
    <name evidence="7" type="ORF">NAEGRDRAFT_69982</name>
</gene>
<evidence type="ECO:0000256" key="2">
    <source>
        <dbReference type="ARBA" id="ARBA00005254"/>
    </source>
</evidence>
<reference evidence="7 8" key="1">
    <citation type="journal article" date="2010" name="Cell">
        <title>The genome of Naegleria gruberi illuminates early eukaryotic versatility.</title>
        <authorList>
            <person name="Fritz-Laylin L.K."/>
            <person name="Prochnik S.E."/>
            <person name="Ginger M.L."/>
            <person name="Dacks J.B."/>
            <person name="Carpenter M.L."/>
            <person name="Field M.C."/>
            <person name="Kuo A."/>
            <person name="Paredez A."/>
            <person name="Chapman J."/>
            <person name="Pham J."/>
            <person name="Shu S."/>
            <person name="Neupane R."/>
            <person name="Cipriano M."/>
            <person name="Mancuso J."/>
            <person name="Tu H."/>
            <person name="Salamov A."/>
            <person name="Lindquist E."/>
            <person name="Shapiro H."/>
            <person name="Lucas S."/>
            <person name="Grigoriev I.V."/>
            <person name="Cande W.Z."/>
            <person name="Fulton C."/>
            <person name="Rokhsar D.S."/>
            <person name="Dawson S.C."/>
        </authorList>
    </citation>
    <scope>NUCLEOTIDE SEQUENCE [LARGE SCALE GENOMIC DNA]</scope>
    <source>
        <strain evidence="7 8">NEG-M</strain>
    </source>
</reference>
<dbReference type="CDD" id="cd06558">
    <property type="entry name" value="crotonase-like"/>
    <property type="match status" value="1"/>
</dbReference>
<dbReference type="SUPFAM" id="SSF52096">
    <property type="entry name" value="ClpP/crotonase"/>
    <property type="match status" value="1"/>
</dbReference>
<evidence type="ECO:0000256" key="3">
    <source>
        <dbReference type="ARBA" id="ARBA00022832"/>
    </source>
</evidence>
<dbReference type="RefSeq" id="XP_002674893.1">
    <property type="nucleotide sequence ID" value="XM_002674847.1"/>
</dbReference>
<dbReference type="AlphaFoldDB" id="D2VM20"/>
<dbReference type="EMBL" id="GG738881">
    <property type="protein sequence ID" value="EFC42149.1"/>
    <property type="molecule type" value="Genomic_DNA"/>
</dbReference>
<name>D2VM20_NAEGR</name>
<dbReference type="Pfam" id="PF00378">
    <property type="entry name" value="ECH_1"/>
    <property type="match status" value="1"/>
</dbReference>
<dbReference type="GO" id="GO:0006635">
    <property type="term" value="P:fatty acid beta-oxidation"/>
    <property type="evidence" value="ECO:0007669"/>
    <property type="project" value="UniProtKB-UniPathway"/>
</dbReference>
<dbReference type="PANTHER" id="PTHR43149">
    <property type="entry name" value="ENOYL-COA HYDRATASE"/>
    <property type="match status" value="1"/>
</dbReference>
<evidence type="ECO:0000313" key="8">
    <source>
        <dbReference type="Proteomes" id="UP000006671"/>
    </source>
</evidence>
<evidence type="ECO:0000313" key="7">
    <source>
        <dbReference type="EMBL" id="EFC42149.1"/>
    </source>
</evidence>
<dbReference type="InParanoid" id="D2VM20"/>
<keyword evidence="8" id="KW-1185">Reference proteome</keyword>
<dbReference type="InterPro" id="IPR014748">
    <property type="entry name" value="Enoyl-CoA_hydra_C"/>
</dbReference>
<evidence type="ECO:0000256" key="5">
    <source>
        <dbReference type="ARBA" id="ARBA00023235"/>
    </source>
</evidence>
<accession>D2VM20</accession>
<sequence>MSSNQQGVENNTKQNLSSERFAVNISNHVGTVVLNRPKKMNVMDKPFFSEFYQAIHRLNESDDVYVIVLKSTPVDQCPHFSAGLDLKSVASDIMPSASDDESSPAVANLKLSKLINEMQQAFRILETCKKPVIAAINGMCIGGAIDMILAADFRVCTKDAIFSIRETAVGITADLGTLNRIHRVVGKGFAREMAFTAADVKADRAYHFGLVNQVFDSQKEMFEAVDKMAKTIASHSPLIVQSTKHIMNHAEEHSIEDGLAYVKLWNSAFLKSDDLTEAFMSFMEKRRPKFKNKL</sequence>
<keyword evidence="5" id="KW-0413">Isomerase</keyword>
<keyword evidence="4" id="KW-0443">Lipid metabolism</keyword>
<comment type="pathway">
    <text evidence="1">Lipid metabolism; fatty acid beta-oxidation.</text>
</comment>
<dbReference type="Gene3D" id="3.90.226.10">
    <property type="entry name" value="2-enoyl-CoA Hydratase, Chain A, domain 1"/>
    <property type="match status" value="1"/>
</dbReference>
<keyword evidence="3" id="KW-0276">Fatty acid metabolism</keyword>
<evidence type="ECO:0000256" key="6">
    <source>
        <dbReference type="RuleBase" id="RU003707"/>
    </source>
</evidence>
<dbReference type="GO" id="GO:0051750">
    <property type="term" value="F:delta(3,5)-delta(2,4)-dienoyl-CoA isomerase activity"/>
    <property type="evidence" value="ECO:0007669"/>
    <property type="project" value="TreeGrafter"/>
</dbReference>
<dbReference type="UniPathway" id="UPA00659"/>
<protein>
    <submittedName>
        <fullName evidence="7">Enoyl-CoA hydratase-like protein</fullName>
    </submittedName>
</protein>